<dbReference type="EMBL" id="JADBEJ010000004">
    <property type="protein sequence ID" value="MBE1576321.1"/>
    <property type="molecule type" value="Genomic_DNA"/>
</dbReference>
<protein>
    <submittedName>
        <fullName evidence="7">Acyl transferase domain-containing protein</fullName>
    </submittedName>
</protein>
<dbReference type="PANTHER" id="PTHR43775">
    <property type="entry name" value="FATTY ACID SYNTHASE"/>
    <property type="match status" value="1"/>
</dbReference>
<dbReference type="PROSITE" id="PS52004">
    <property type="entry name" value="KS3_2"/>
    <property type="match status" value="1"/>
</dbReference>
<sequence length="1305" mass="138085">MSDDPKLVEYFKRVTAELYETKKRLSRLENAEADPVVIVGAGCRFPGGVESVEQLWEVFVEGRDLISEFPADRGWNLAEIYDPDPEAPGKSYVRHGGFIESATEFDAGFFGVSPREALVMDPQHRLLLEVSWHALESAGVDPARLRGSRTGVFTGLVGGDYASRVEEVPVDLVGQVSIANAASVASGRVSYLFGFEGPAITLDTACSSSLVAMHLAARSLRNGECDLALAGGATLIPSPIRFIEFSQQRGLAPDGRCKPFAAAADGTAWAEGAGIVVLEKLSDARRNGHRVLAVLKGSAVNQDGASNGLTAPSGRAQQRVITDALADAGLSTQDVDVLEAHGTGTKLGDPIEAQALQATYGKGRAEPVLVGSAKANVGHTQAAAGIAGVLKMLMAMRHGLVPPLPHLDRPTPHVDWEGGGIGLTTETVPWPETGRPRRAAVSSFGMSGTNAHLILEQGESPEAAGAGAPPPLLPWAVSAATAAGVAAQAKKLLDELGDADPADVAYSLATTRTHHRHRAVVLGADREELVSGLSALASGEPSPFVVEGTAIPDAGVVFVCPGQGAQWQGMAVGLLDASPVFAEQIVECEKALTPFVDWSLVDVLRQAEGAPSLDRVDVVQPVLAAVMISLARLWRQHGVEPSAVAGHSQGEIPAAWIAGGLSLSDAMRVAALRSRALTALSGTGGMVSVALGAEATAELIDGIPGELTVAAVNGALSTVVSGTPAALTELLEKCGERGVRARRVPVDYASHSAHVERIRDTVLHELAPLVPADPVLPFVSGRTGRWLDGEPLDAGYWYRSLRETVRFDEVTTALLRDGHRVLLEVSPHPVLAGAMRETLDTSGATASVLGTLQRGEGGPDRFLRALAEAHVAGVEVDWRVVFEGSGASRVDLPPYRFQRDRYWLDPVLPEFGDGTAGEEHAEPDTGLAALSPEERRERLVRLVRGHVAAVLKYPRGREVPLDDTFRDLGFESLTAVELRNRLAAATGVDLQLTDVLNYPTVEELAEFLSDEVPESGSAVSTSDESDSDSLVSLYLRGVGQGRPHDAMGLARMAGLLRASFDEETDTAALVGISRLAVGSGGPALVCAVPPVSPITDAAYSFIAPAMPRPRDMWTMWPPGFTDGQPLPPDLPSLFEAQRRALDEHVGTGPLVLVGYSAGGWVARAFAEYLEAEGRPADAVVLVDIYLPASDRNEVRGRFMREQAGRQELFGGGKTGSMASQLGAMGRYVTLFDTWEPVPIRTPTLHLRAAESLPGLPAFTADEQFPDALGARTVDLPGNHYTLLTEHADAAAAALHDWLTELFGDR</sequence>
<dbReference type="SMART" id="SM00824">
    <property type="entry name" value="PKS_TE"/>
    <property type="match status" value="1"/>
</dbReference>
<evidence type="ECO:0000256" key="1">
    <source>
        <dbReference type="ARBA" id="ARBA00022450"/>
    </source>
</evidence>
<dbReference type="Pfam" id="PF00975">
    <property type="entry name" value="Thioesterase"/>
    <property type="match status" value="1"/>
</dbReference>
<dbReference type="InterPro" id="IPR016035">
    <property type="entry name" value="Acyl_Trfase/lysoPLipase"/>
</dbReference>
<dbReference type="Pfam" id="PF02801">
    <property type="entry name" value="Ketoacyl-synt_C"/>
    <property type="match status" value="1"/>
</dbReference>
<dbReference type="Pfam" id="PF16197">
    <property type="entry name" value="KAsynt_C_assoc"/>
    <property type="match status" value="1"/>
</dbReference>
<dbReference type="SMART" id="SM00825">
    <property type="entry name" value="PKS_KS"/>
    <property type="match status" value="1"/>
</dbReference>
<dbReference type="Pfam" id="PF00550">
    <property type="entry name" value="PP-binding"/>
    <property type="match status" value="1"/>
</dbReference>
<dbReference type="InterPro" id="IPR016039">
    <property type="entry name" value="Thiolase-like"/>
</dbReference>
<reference evidence="7 8" key="1">
    <citation type="submission" date="2020-10" db="EMBL/GenBank/DDBJ databases">
        <title>Sequencing the genomes of 1000 actinobacteria strains.</title>
        <authorList>
            <person name="Klenk H.-P."/>
        </authorList>
    </citation>
    <scope>NUCLEOTIDE SEQUENCE [LARGE SCALE GENOMIC DNA]</scope>
    <source>
        <strain evidence="7 8">DSM 46661</strain>
    </source>
</reference>
<dbReference type="InterPro" id="IPR020806">
    <property type="entry name" value="PKS_PP-bd"/>
</dbReference>
<dbReference type="InterPro" id="IPR016036">
    <property type="entry name" value="Malonyl_transacylase_ACP-bd"/>
</dbReference>
<dbReference type="InterPro" id="IPR014043">
    <property type="entry name" value="Acyl_transferase_dom"/>
</dbReference>
<gene>
    <name evidence="7" type="ORF">H4W30_003368</name>
</gene>
<dbReference type="Gene3D" id="3.40.50.1820">
    <property type="entry name" value="alpha/beta hydrolase"/>
    <property type="match status" value="1"/>
</dbReference>
<name>A0ABR9L6U2_9PSEU</name>
<dbReference type="InterPro" id="IPR001031">
    <property type="entry name" value="Thioesterase"/>
</dbReference>
<dbReference type="InterPro" id="IPR014030">
    <property type="entry name" value="Ketoacyl_synth_N"/>
</dbReference>
<dbReference type="InterPro" id="IPR050091">
    <property type="entry name" value="PKS_NRPS_Biosynth_Enz"/>
</dbReference>
<dbReference type="Proteomes" id="UP000656548">
    <property type="component" value="Unassembled WGS sequence"/>
</dbReference>
<feature type="domain" description="Ketosynthase family 3 (KS3)" evidence="6">
    <location>
        <begin position="33"/>
        <end position="457"/>
    </location>
</feature>
<comment type="caution">
    <text evidence="7">The sequence shown here is derived from an EMBL/GenBank/DDBJ whole genome shotgun (WGS) entry which is preliminary data.</text>
</comment>
<dbReference type="PANTHER" id="PTHR43775:SF51">
    <property type="entry name" value="INACTIVE PHENOLPHTHIOCEROL SYNTHESIS POLYKETIDE SYNTHASE TYPE I PKS1-RELATED"/>
    <property type="match status" value="1"/>
</dbReference>
<evidence type="ECO:0000259" key="6">
    <source>
        <dbReference type="PROSITE" id="PS52004"/>
    </source>
</evidence>
<dbReference type="GO" id="GO:0016740">
    <property type="term" value="F:transferase activity"/>
    <property type="evidence" value="ECO:0007669"/>
    <property type="project" value="UniProtKB-KW"/>
</dbReference>
<keyword evidence="8" id="KW-1185">Reference proteome</keyword>
<dbReference type="PROSITE" id="PS00606">
    <property type="entry name" value="KS3_1"/>
    <property type="match status" value="1"/>
</dbReference>
<dbReference type="Gene3D" id="3.30.70.3290">
    <property type="match status" value="1"/>
</dbReference>
<keyword evidence="4" id="KW-0012">Acyltransferase</keyword>
<keyword evidence="3 7" id="KW-0808">Transferase</keyword>
<dbReference type="Gene3D" id="3.40.366.10">
    <property type="entry name" value="Malonyl-Coenzyme A Acyl Carrier Protein, domain 2"/>
    <property type="match status" value="1"/>
</dbReference>
<dbReference type="Pfam" id="PF00109">
    <property type="entry name" value="ketoacyl-synt"/>
    <property type="match status" value="1"/>
</dbReference>
<dbReference type="InterPro" id="IPR032821">
    <property type="entry name" value="PKS_assoc"/>
</dbReference>
<dbReference type="PROSITE" id="PS00012">
    <property type="entry name" value="PHOSPHOPANTETHEINE"/>
    <property type="match status" value="1"/>
</dbReference>
<evidence type="ECO:0000313" key="8">
    <source>
        <dbReference type="Proteomes" id="UP000656548"/>
    </source>
</evidence>
<dbReference type="RefSeq" id="WP_192743627.1">
    <property type="nucleotide sequence ID" value="NZ_JADBEJ010000004.1"/>
</dbReference>
<evidence type="ECO:0000259" key="5">
    <source>
        <dbReference type="PROSITE" id="PS50075"/>
    </source>
</evidence>
<evidence type="ECO:0000256" key="3">
    <source>
        <dbReference type="ARBA" id="ARBA00022679"/>
    </source>
</evidence>
<dbReference type="InterPro" id="IPR018201">
    <property type="entry name" value="Ketoacyl_synth_AS"/>
</dbReference>
<keyword evidence="2" id="KW-0597">Phosphoprotein</keyword>
<dbReference type="InterPro" id="IPR014031">
    <property type="entry name" value="Ketoacyl_synth_C"/>
</dbReference>
<dbReference type="SUPFAM" id="SSF53474">
    <property type="entry name" value="alpha/beta-Hydrolases"/>
    <property type="match status" value="1"/>
</dbReference>
<dbReference type="SUPFAM" id="SSF52151">
    <property type="entry name" value="FabD/lysophospholipase-like"/>
    <property type="match status" value="1"/>
</dbReference>
<dbReference type="Gene3D" id="3.40.47.10">
    <property type="match status" value="1"/>
</dbReference>
<dbReference type="SMART" id="SM00827">
    <property type="entry name" value="PKS_AT"/>
    <property type="match status" value="1"/>
</dbReference>
<evidence type="ECO:0000313" key="7">
    <source>
        <dbReference type="EMBL" id="MBE1576321.1"/>
    </source>
</evidence>
<evidence type="ECO:0000256" key="2">
    <source>
        <dbReference type="ARBA" id="ARBA00022553"/>
    </source>
</evidence>
<dbReference type="Pfam" id="PF00698">
    <property type="entry name" value="Acyl_transf_1"/>
    <property type="match status" value="1"/>
</dbReference>
<dbReference type="SMART" id="SM00823">
    <property type="entry name" value="PKS_PP"/>
    <property type="match status" value="1"/>
</dbReference>
<dbReference type="InterPro" id="IPR020802">
    <property type="entry name" value="TesA-like"/>
</dbReference>
<dbReference type="InterPro" id="IPR009081">
    <property type="entry name" value="PP-bd_ACP"/>
</dbReference>
<proteinExistence type="predicted"/>
<dbReference type="Gene3D" id="1.10.1200.10">
    <property type="entry name" value="ACP-like"/>
    <property type="match status" value="1"/>
</dbReference>
<dbReference type="InterPro" id="IPR036736">
    <property type="entry name" value="ACP-like_sf"/>
</dbReference>
<dbReference type="SUPFAM" id="SSF55048">
    <property type="entry name" value="Probable ACP-binding domain of malonyl-CoA ACP transacylase"/>
    <property type="match status" value="1"/>
</dbReference>
<dbReference type="InterPro" id="IPR020841">
    <property type="entry name" value="PKS_Beta-ketoAc_synthase_dom"/>
</dbReference>
<dbReference type="InterPro" id="IPR006162">
    <property type="entry name" value="Ppantetheine_attach_site"/>
</dbReference>
<feature type="domain" description="Carrier" evidence="5">
    <location>
        <begin position="934"/>
        <end position="1012"/>
    </location>
</feature>
<dbReference type="InterPro" id="IPR029058">
    <property type="entry name" value="AB_hydrolase_fold"/>
</dbReference>
<dbReference type="InterPro" id="IPR001227">
    <property type="entry name" value="Ac_transferase_dom_sf"/>
</dbReference>
<dbReference type="CDD" id="cd00833">
    <property type="entry name" value="PKS"/>
    <property type="match status" value="1"/>
</dbReference>
<organism evidence="7 8">
    <name type="scientific">Amycolatopsis roodepoortensis</name>
    <dbReference type="NCBI Taxonomy" id="700274"/>
    <lineage>
        <taxon>Bacteria</taxon>
        <taxon>Bacillati</taxon>
        <taxon>Actinomycetota</taxon>
        <taxon>Actinomycetes</taxon>
        <taxon>Pseudonocardiales</taxon>
        <taxon>Pseudonocardiaceae</taxon>
        <taxon>Amycolatopsis</taxon>
    </lineage>
</organism>
<evidence type="ECO:0000256" key="4">
    <source>
        <dbReference type="ARBA" id="ARBA00023315"/>
    </source>
</evidence>
<keyword evidence="1" id="KW-0596">Phosphopantetheine</keyword>
<dbReference type="PROSITE" id="PS50075">
    <property type="entry name" value="CARRIER"/>
    <property type="match status" value="1"/>
</dbReference>
<dbReference type="SUPFAM" id="SSF53901">
    <property type="entry name" value="Thiolase-like"/>
    <property type="match status" value="1"/>
</dbReference>
<accession>A0ABR9L6U2</accession>